<evidence type="ECO:0000313" key="2">
    <source>
        <dbReference type="EMBL" id="KAA6369309.1"/>
    </source>
</evidence>
<feature type="compositionally biased region" description="Low complexity" evidence="1">
    <location>
        <begin position="62"/>
        <end position="74"/>
    </location>
</feature>
<gene>
    <name evidence="2" type="ORF">EZS28_035165</name>
</gene>
<dbReference type="AlphaFoldDB" id="A0A5J4UFB1"/>
<organism evidence="2 3">
    <name type="scientific">Streblomastix strix</name>
    <dbReference type="NCBI Taxonomy" id="222440"/>
    <lineage>
        <taxon>Eukaryota</taxon>
        <taxon>Metamonada</taxon>
        <taxon>Preaxostyla</taxon>
        <taxon>Oxymonadida</taxon>
        <taxon>Streblomastigidae</taxon>
        <taxon>Streblomastix</taxon>
    </lineage>
</organism>
<protein>
    <submittedName>
        <fullName evidence="2">Uncharacterized protein</fullName>
    </submittedName>
</protein>
<dbReference type="EMBL" id="SNRW01016496">
    <property type="protein sequence ID" value="KAA6369309.1"/>
    <property type="molecule type" value="Genomic_DNA"/>
</dbReference>
<sequence length="162" mass="18057">SNKRLIIKILTQNKLKTKQITKIEPSKTKPKTSEIKQEDIKDQQAYSEEEIEHDNRSDTRSESTSSSEVSGTDEQQTPYHSDRDSSSLVSKQNKTRSKTKSHKGENVESENNQKADNGVISPDSIHQSSEESKGVTQGSIPPSIEDEDMERVGGLIVLQKSS</sequence>
<proteinExistence type="predicted"/>
<accession>A0A5J4UFB1</accession>
<dbReference type="Proteomes" id="UP000324800">
    <property type="component" value="Unassembled WGS sequence"/>
</dbReference>
<comment type="caution">
    <text evidence="2">The sequence shown here is derived from an EMBL/GenBank/DDBJ whole genome shotgun (WGS) entry which is preliminary data.</text>
</comment>
<feature type="region of interest" description="Disordered" evidence="1">
    <location>
        <begin position="21"/>
        <end position="162"/>
    </location>
</feature>
<evidence type="ECO:0000313" key="3">
    <source>
        <dbReference type="Proteomes" id="UP000324800"/>
    </source>
</evidence>
<reference evidence="2 3" key="1">
    <citation type="submission" date="2019-03" db="EMBL/GenBank/DDBJ databases">
        <title>Single cell metagenomics reveals metabolic interactions within the superorganism composed of flagellate Streblomastix strix and complex community of Bacteroidetes bacteria on its surface.</title>
        <authorList>
            <person name="Treitli S.C."/>
            <person name="Kolisko M."/>
            <person name="Husnik F."/>
            <person name="Keeling P."/>
            <person name="Hampl V."/>
        </authorList>
    </citation>
    <scope>NUCLEOTIDE SEQUENCE [LARGE SCALE GENOMIC DNA]</scope>
    <source>
        <strain evidence="2">ST1C</strain>
    </source>
</reference>
<feature type="compositionally biased region" description="Basic and acidic residues" evidence="1">
    <location>
        <begin position="24"/>
        <end position="42"/>
    </location>
</feature>
<name>A0A5J4UFB1_9EUKA</name>
<feature type="non-terminal residue" evidence="2">
    <location>
        <position position="1"/>
    </location>
</feature>
<evidence type="ECO:0000256" key="1">
    <source>
        <dbReference type="SAM" id="MobiDB-lite"/>
    </source>
</evidence>